<accession>A0AAW9NME3</accession>
<keyword evidence="1" id="KW-0808">Transferase</keyword>
<dbReference type="EMBL" id="JARSFG010000014">
    <property type="protein sequence ID" value="MEC1178802.1"/>
    <property type="molecule type" value="Genomic_DNA"/>
</dbReference>
<keyword evidence="2" id="KW-1185">Reference proteome</keyword>
<reference evidence="1 2" key="1">
    <citation type="submission" date="2023-03" db="EMBL/GenBank/DDBJ databases">
        <title>Bacillus Genome Sequencing.</title>
        <authorList>
            <person name="Dunlap C."/>
        </authorList>
    </citation>
    <scope>NUCLEOTIDE SEQUENCE [LARGE SCALE GENOMIC DNA]</scope>
    <source>
        <strain evidence="1 2">B-59205</strain>
    </source>
</reference>
<sequence length="108" mass="12342">MKYQPLLFIRTPSYAVELTAAEQQELEESTSIYEMPQTNQMTNSLIAHQLRYFARPVIRNRVLLVVLKNGERLVGTIEHLNGADVVMKVFEQKTVISVKDIVAIHTSK</sequence>
<name>A0AAW9NME3_9BACL</name>
<organism evidence="1 2">
    <name type="scientific">Metasolibacillus meyeri</name>
    <dbReference type="NCBI Taxonomy" id="1071052"/>
    <lineage>
        <taxon>Bacteria</taxon>
        <taxon>Bacillati</taxon>
        <taxon>Bacillota</taxon>
        <taxon>Bacilli</taxon>
        <taxon>Bacillales</taxon>
        <taxon>Caryophanaceae</taxon>
        <taxon>Metasolibacillus</taxon>
    </lineage>
</organism>
<protein>
    <submittedName>
        <fullName evidence="1">4-diphosphocytidyl-2C-methyl-D-erythritol kinase</fullName>
    </submittedName>
</protein>
<dbReference type="GO" id="GO:0016301">
    <property type="term" value="F:kinase activity"/>
    <property type="evidence" value="ECO:0007669"/>
    <property type="project" value="UniProtKB-KW"/>
</dbReference>
<dbReference type="RefSeq" id="WP_107838821.1">
    <property type="nucleotide sequence ID" value="NZ_JARSFG010000014.1"/>
</dbReference>
<comment type="caution">
    <text evidence="1">The sequence shown here is derived from an EMBL/GenBank/DDBJ whole genome shotgun (WGS) entry which is preliminary data.</text>
</comment>
<proteinExistence type="predicted"/>
<dbReference type="AlphaFoldDB" id="A0AAW9NME3"/>
<evidence type="ECO:0000313" key="1">
    <source>
        <dbReference type="EMBL" id="MEC1178802.1"/>
    </source>
</evidence>
<keyword evidence="1" id="KW-0418">Kinase</keyword>
<dbReference type="Proteomes" id="UP001344888">
    <property type="component" value="Unassembled WGS sequence"/>
</dbReference>
<gene>
    <name evidence="1" type="ORF">P9B03_09935</name>
</gene>
<evidence type="ECO:0000313" key="2">
    <source>
        <dbReference type="Proteomes" id="UP001344888"/>
    </source>
</evidence>